<dbReference type="InterPro" id="IPR009003">
    <property type="entry name" value="Peptidase_S1_PA"/>
</dbReference>
<protein>
    <submittedName>
        <fullName evidence="1">Crinkler (CRN)</fullName>
    </submittedName>
</protein>
<evidence type="ECO:0000313" key="1">
    <source>
        <dbReference type="EMBL" id="OWY99371.1"/>
    </source>
</evidence>
<dbReference type="SUPFAM" id="SSF50494">
    <property type="entry name" value="Trypsin-like serine proteases"/>
    <property type="match status" value="1"/>
</dbReference>
<proteinExistence type="predicted"/>
<dbReference type="Proteomes" id="UP000198211">
    <property type="component" value="Unassembled WGS sequence"/>
</dbReference>
<organism evidence="1 2">
    <name type="scientific">Phytophthora megakarya</name>
    <dbReference type="NCBI Taxonomy" id="4795"/>
    <lineage>
        <taxon>Eukaryota</taxon>
        <taxon>Sar</taxon>
        <taxon>Stramenopiles</taxon>
        <taxon>Oomycota</taxon>
        <taxon>Peronosporomycetes</taxon>
        <taxon>Peronosporales</taxon>
        <taxon>Peronosporaceae</taxon>
        <taxon>Phytophthora</taxon>
    </lineage>
</organism>
<sequence>MGVFFTPTLAVTCDHNLTDDHSVGSSILLALKNEVAHVEVARNPDLDIAILKASQPRSIIPPWNGRPDELQGRYDLGLASFRLGNDHPEFRTSTISISPHRRHIMHPCPAYAGDSAAALIIKDEFLVGIHHETTHALHEQIERNKISKDRLTDVEEYQGNV</sequence>
<accession>A0A225V217</accession>
<comment type="caution">
    <text evidence="1">The sequence shown here is derived from an EMBL/GenBank/DDBJ whole genome shotgun (WGS) entry which is preliminary data.</text>
</comment>
<dbReference type="OrthoDB" id="125026at2759"/>
<gene>
    <name evidence="1" type="ORF">PHMEG_00029627</name>
</gene>
<dbReference type="Pfam" id="PF13365">
    <property type="entry name" value="Trypsin_2"/>
    <property type="match status" value="1"/>
</dbReference>
<keyword evidence="2" id="KW-1185">Reference proteome</keyword>
<dbReference type="AlphaFoldDB" id="A0A225V217"/>
<reference evidence="2" key="1">
    <citation type="submission" date="2017-03" db="EMBL/GenBank/DDBJ databases">
        <title>Phytopthora megakarya and P. palmivora, two closely related causual agents of cacao black pod achieved similar genome size and gene model numbers by different mechanisms.</title>
        <authorList>
            <person name="Ali S."/>
            <person name="Shao J."/>
            <person name="Larry D.J."/>
            <person name="Kronmiller B."/>
            <person name="Shen D."/>
            <person name="Strem M.D."/>
            <person name="Melnick R.L."/>
            <person name="Guiltinan M.J."/>
            <person name="Tyler B.M."/>
            <person name="Meinhardt L.W."/>
            <person name="Bailey B.A."/>
        </authorList>
    </citation>
    <scope>NUCLEOTIDE SEQUENCE [LARGE SCALE GENOMIC DNA]</scope>
    <source>
        <strain evidence="2">zdho120</strain>
    </source>
</reference>
<name>A0A225V217_9STRA</name>
<evidence type="ECO:0000313" key="2">
    <source>
        <dbReference type="Proteomes" id="UP000198211"/>
    </source>
</evidence>
<feature type="non-terminal residue" evidence="1">
    <location>
        <position position="161"/>
    </location>
</feature>
<dbReference type="EMBL" id="NBNE01008547">
    <property type="protein sequence ID" value="OWY99371.1"/>
    <property type="molecule type" value="Genomic_DNA"/>
</dbReference>